<dbReference type="InterPro" id="IPR010982">
    <property type="entry name" value="Lambda_DNA-bd_dom_sf"/>
</dbReference>
<organism evidence="3">
    <name type="scientific">Thermocrinis ruber</name>
    <dbReference type="NCBI Taxonomy" id="75906"/>
    <lineage>
        <taxon>Bacteria</taxon>
        <taxon>Pseudomonadati</taxon>
        <taxon>Aquificota</taxon>
        <taxon>Aquificia</taxon>
        <taxon>Aquificales</taxon>
        <taxon>Aquificaceae</taxon>
        <taxon>Thermocrinis</taxon>
    </lineage>
</organism>
<comment type="caution">
    <text evidence="3">The sequence shown here is derived from an EMBL/GenBank/DDBJ whole genome shotgun (WGS) entry which is preliminary data.</text>
</comment>
<gene>
    <name evidence="3" type="ORF">ENN04_05930</name>
</gene>
<proteinExistence type="predicted"/>
<feature type="domain" description="HTH cro/C1-type" evidence="2">
    <location>
        <begin position="12"/>
        <end position="63"/>
    </location>
</feature>
<dbReference type="CDD" id="cd00093">
    <property type="entry name" value="HTH_XRE"/>
    <property type="match status" value="1"/>
</dbReference>
<dbReference type="GO" id="GO:0003677">
    <property type="term" value="F:DNA binding"/>
    <property type="evidence" value="ECO:0007669"/>
    <property type="project" value="InterPro"/>
</dbReference>
<evidence type="ECO:0000313" key="3">
    <source>
        <dbReference type="EMBL" id="HHO74166.1"/>
    </source>
</evidence>
<dbReference type="SUPFAM" id="SSF47413">
    <property type="entry name" value="lambda repressor-like DNA-binding domains"/>
    <property type="match status" value="1"/>
</dbReference>
<name>A0A7C5T027_9AQUI</name>
<dbReference type="Pfam" id="PF01381">
    <property type="entry name" value="HTH_3"/>
    <property type="match status" value="1"/>
</dbReference>
<accession>A0A7C5T027</accession>
<dbReference type="EMBL" id="DSAC01000070">
    <property type="protein sequence ID" value="HHO74166.1"/>
    <property type="molecule type" value="Genomic_DNA"/>
</dbReference>
<feature type="region of interest" description="Disordered" evidence="1">
    <location>
        <begin position="90"/>
        <end position="116"/>
    </location>
</feature>
<sequence>MNMHRGLIKELVRKRCKERGLSFSKLAMEIGVNPTYLLFVLHGRNISRPLVRKVAEYLGYSELPMVYEEYLEYLRERRRRIEELARVLDEQAEGEAGSPSASLGGRRKDGKEKSIS</sequence>
<dbReference type="Gene3D" id="1.10.260.40">
    <property type="entry name" value="lambda repressor-like DNA-binding domains"/>
    <property type="match status" value="1"/>
</dbReference>
<dbReference type="InterPro" id="IPR001387">
    <property type="entry name" value="Cro/C1-type_HTH"/>
</dbReference>
<reference evidence="3" key="1">
    <citation type="journal article" date="2020" name="mSystems">
        <title>Genome- and Community-Level Interaction Insights into Carbon Utilization and Element Cycling Functions of Hydrothermarchaeota in Hydrothermal Sediment.</title>
        <authorList>
            <person name="Zhou Z."/>
            <person name="Liu Y."/>
            <person name="Xu W."/>
            <person name="Pan J."/>
            <person name="Luo Z.H."/>
            <person name="Li M."/>
        </authorList>
    </citation>
    <scope>NUCLEOTIDE SEQUENCE [LARGE SCALE GENOMIC DNA]</scope>
    <source>
        <strain evidence="3">SpSt-114</strain>
    </source>
</reference>
<protein>
    <submittedName>
        <fullName evidence="3">XRE family transcriptional regulator</fullName>
    </submittedName>
</protein>
<dbReference type="AlphaFoldDB" id="A0A7C5T027"/>
<evidence type="ECO:0000256" key="1">
    <source>
        <dbReference type="SAM" id="MobiDB-lite"/>
    </source>
</evidence>
<feature type="compositionally biased region" description="Basic and acidic residues" evidence="1">
    <location>
        <begin position="106"/>
        <end position="116"/>
    </location>
</feature>
<evidence type="ECO:0000259" key="2">
    <source>
        <dbReference type="PROSITE" id="PS50943"/>
    </source>
</evidence>
<dbReference type="PROSITE" id="PS50943">
    <property type="entry name" value="HTH_CROC1"/>
    <property type="match status" value="1"/>
</dbReference>